<proteinExistence type="predicted"/>
<protein>
    <submittedName>
        <fullName evidence="1">Uncharacterized protein</fullName>
    </submittedName>
</protein>
<reference evidence="1" key="2">
    <citation type="journal article" date="2015" name="Data Brief">
        <title>Shoot transcriptome of the giant reed, Arundo donax.</title>
        <authorList>
            <person name="Barrero R.A."/>
            <person name="Guerrero F.D."/>
            <person name="Moolhuijzen P."/>
            <person name="Goolsby J.A."/>
            <person name="Tidwell J."/>
            <person name="Bellgard S.E."/>
            <person name="Bellgard M.I."/>
        </authorList>
    </citation>
    <scope>NUCLEOTIDE SEQUENCE</scope>
    <source>
        <tissue evidence="1">Shoot tissue taken approximately 20 cm above the soil surface</tissue>
    </source>
</reference>
<accession>A0A0A9AE04</accession>
<organism evidence="1">
    <name type="scientific">Arundo donax</name>
    <name type="common">Giant reed</name>
    <name type="synonym">Donax arundinaceus</name>
    <dbReference type="NCBI Taxonomy" id="35708"/>
    <lineage>
        <taxon>Eukaryota</taxon>
        <taxon>Viridiplantae</taxon>
        <taxon>Streptophyta</taxon>
        <taxon>Embryophyta</taxon>
        <taxon>Tracheophyta</taxon>
        <taxon>Spermatophyta</taxon>
        <taxon>Magnoliopsida</taxon>
        <taxon>Liliopsida</taxon>
        <taxon>Poales</taxon>
        <taxon>Poaceae</taxon>
        <taxon>PACMAD clade</taxon>
        <taxon>Arundinoideae</taxon>
        <taxon>Arundineae</taxon>
        <taxon>Arundo</taxon>
    </lineage>
</organism>
<dbReference type="EMBL" id="GBRH01249797">
    <property type="protein sequence ID" value="JAD48098.1"/>
    <property type="molecule type" value="Transcribed_RNA"/>
</dbReference>
<name>A0A0A9AE04_ARUDO</name>
<evidence type="ECO:0000313" key="1">
    <source>
        <dbReference type="EMBL" id="JAD48098.1"/>
    </source>
</evidence>
<dbReference type="AlphaFoldDB" id="A0A0A9AE04"/>
<reference evidence="1" key="1">
    <citation type="submission" date="2014-09" db="EMBL/GenBank/DDBJ databases">
        <authorList>
            <person name="Magalhaes I.L.F."/>
            <person name="Oliveira U."/>
            <person name="Santos F.R."/>
            <person name="Vidigal T.H.D.A."/>
            <person name="Brescovit A.D."/>
            <person name="Santos A.J."/>
        </authorList>
    </citation>
    <scope>NUCLEOTIDE SEQUENCE</scope>
    <source>
        <tissue evidence="1">Shoot tissue taken approximately 20 cm above the soil surface</tissue>
    </source>
</reference>
<sequence>MIGSVIKQDQTNIIMFELQSVQKQTSHAITRSGRVWSKVQKREMLFSW</sequence>